<dbReference type="GO" id="GO:0045505">
    <property type="term" value="F:dynein intermediate chain binding"/>
    <property type="evidence" value="ECO:0007669"/>
    <property type="project" value="UniProtKB-UniRule"/>
</dbReference>
<evidence type="ECO:0000256" key="8">
    <source>
        <dbReference type="ARBA" id="ARBA00023212"/>
    </source>
</evidence>
<comment type="similarity">
    <text evidence="2 10">Belongs to the GAMAD family.</text>
</comment>
<dbReference type="GO" id="GO:0005874">
    <property type="term" value="C:microtubule"/>
    <property type="evidence" value="ECO:0007669"/>
    <property type="project" value="UniProtKB-UniRule"/>
</dbReference>
<dbReference type="GO" id="GO:0007018">
    <property type="term" value="P:microtubule-based movement"/>
    <property type="evidence" value="ECO:0007669"/>
    <property type="project" value="UniProtKB-UniRule"/>
</dbReference>
<dbReference type="Proteomes" id="UP000694846">
    <property type="component" value="Unplaced"/>
</dbReference>
<dbReference type="PIRSF" id="PIRSF009998">
    <property type="entry name" value="DLC7"/>
    <property type="match status" value="1"/>
</dbReference>
<evidence type="ECO:0000256" key="10">
    <source>
        <dbReference type="PIRNR" id="PIRNR009998"/>
    </source>
</evidence>
<evidence type="ECO:0000256" key="1">
    <source>
        <dbReference type="ARBA" id="ARBA00004245"/>
    </source>
</evidence>
<dbReference type="Pfam" id="PF03259">
    <property type="entry name" value="Robl_LC7"/>
    <property type="match status" value="1"/>
</dbReference>
<keyword evidence="7 10" id="KW-0505">Motor protein</keyword>
<comment type="subcellular location">
    <subcellularLocation>
        <location evidence="1 10">Cytoplasm</location>
        <location evidence="1 10">Cytoskeleton</location>
    </subcellularLocation>
</comment>
<evidence type="ECO:0000256" key="5">
    <source>
        <dbReference type="ARBA" id="ARBA00022701"/>
    </source>
</evidence>
<accession>A0A2S2PWX2</accession>
<keyword evidence="5 10" id="KW-0493">Microtubule</keyword>
<organism evidence="12">
    <name type="scientific">Sipha flava</name>
    <name type="common">yellow sugarcane aphid</name>
    <dbReference type="NCBI Taxonomy" id="143950"/>
    <lineage>
        <taxon>Eukaryota</taxon>
        <taxon>Metazoa</taxon>
        <taxon>Ecdysozoa</taxon>
        <taxon>Arthropoda</taxon>
        <taxon>Hexapoda</taxon>
        <taxon>Insecta</taxon>
        <taxon>Pterygota</taxon>
        <taxon>Neoptera</taxon>
        <taxon>Paraneoptera</taxon>
        <taxon>Hemiptera</taxon>
        <taxon>Sternorrhyncha</taxon>
        <taxon>Aphidomorpha</taxon>
        <taxon>Aphidoidea</taxon>
        <taxon>Aphididae</taxon>
        <taxon>Sipha</taxon>
    </lineage>
</organism>
<dbReference type="GO" id="GO:0005737">
    <property type="term" value="C:cytoplasm"/>
    <property type="evidence" value="ECO:0007669"/>
    <property type="project" value="UniProtKB-UniRule"/>
</dbReference>
<dbReference type="SMART" id="SM00960">
    <property type="entry name" value="Robl_LC7"/>
    <property type="match status" value="1"/>
</dbReference>
<evidence type="ECO:0000313" key="14">
    <source>
        <dbReference type="RefSeq" id="XP_025413281.1"/>
    </source>
</evidence>
<dbReference type="OrthoDB" id="9985637at2759"/>
<sequence>MANQLEETLKRIQSSDGVEGFIVLNNDGVPIKSTIEHSTAVRYSGMIQMLIGPSKQMHKQFNAKDELKSMRLRTKKKEIIIVLDKLYTMIVIQNPTGAKPPI</sequence>
<dbReference type="GO" id="GO:0005868">
    <property type="term" value="C:cytoplasmic dynein complex"/>
    <property type="evidence" value="ECO:0007669"/>
    <property type="project" value="UniProtKB-UniRule"/>
</dbReference>
<evidence type="ECO:0000259" key="11">
    <source>
        <dbReference type="SMART" id="SM00960"/>
    </source>
</evidence>
<dbReference type="RefSeq" id="XP_025413282.1">
    <property type="nucleotide sequence ID" value="XM_025557497.1"/>
</dbReference>
<gene>
    <name evidence="12" type="primary">Dynlrb1</name>
    <name evidence="14 15" type="synonym">LOC112685562</name>
    <name evidence="12" type="ORF">g.28604</name>
</gene>
<keyword evidence="6 10" id="KW-0243">Dynein</keyword>
<keyword evidence="4 10" id="KW-0963">Cytoplasm</keyword>
<dbReference type="PANTHER" id="PTHR10779">
    <property type="entry name" value="DYNEIN LIGHT CHAIN ROADBLOCK"/>
    <property type="match status" value="1"/>
</dbReference>
<keyword evidence="3 10" id="KW-0813">Transport</keyword>
<dbReference type="RefSeq" id="XP_025413281.1">
    <property type="nucleotide sequence ID" value="XM_025557496.1"/>
</dbReference>
<dbReference type="AlphaFoldDB" id="A0A2S2PWX2"/>
<evidence type="ECO:0000256" key="2">
    <source>
        <dbReference type="ARBA" id="ARBA00007191"/>
    </source>
</evidence>
<feature type="domain" description="Roadblock/LAMTOR2" evidence="11">
    <location>
        <begin position="5"/>
        <end position="93"/>
    </location>
</feature>
<keyword evidence="8 10" id="KW-0206">Cytoskeleton</keyword>
<name>A0A2S2PWX2_9HEMI</name>
<evidence type="ECO:0000256" key="7">
    <source>
        <dbReference type="ARBA" id="ARBA00023175"/>
    </source>
</evidence>
<comment type="function">
    <text evidence="9">Acts as one of several non-catalytic accessory components of the cytoplasmic dynein 1 complex that are thought to be involved in linking dynein to cargos and to adapter proteins that regulate dynein function. Cytoplasmic dynein 1 acts as a motor for the intracellular retrograde motility of vesicles and organelles along microtubules.</text>
</comment>
<evidence type="ECO:0000256" key="6">
    <source>
        <dbReference type="ARBA" id="ARBA00023017"/>
    </source>
</evidence>
<evidence type="ECO:0000313" key="13">
    <source>
        <dbReference type="Proteomes" id="UP000694846"/>
    </source>
</evidence>
<dbReference type="Gene3D" id="3.30.450.30">
    <property type="entry name" value="Dynein light chain 2a, cytoplasmic"/>
    <property type="match status" value="1"/>
</dbReference>
<keyword evidence="13" id="KW-1185">Reference proteome</keyword>
<reference evidence="14 15" key="2">
    <citation type="submission" date="2025-04" db="UniProtKB">
        <authorList>
            <consortium name="RefSeq"/>
        </authorList>
    </citation>
    <scope>IDENTIFICATION</scope>
    <source>
        <tissue evidence="14 15">Whole body</tissue>
    </source>
</reference>
<protein>
    <recommendedName>
        <fullName evidence="10">Dynein light chain roadblock</fullName>
    </recommendedName>
</protein>
<dbReference type="InterPro" id="IPR004942">
    <property type="entry name" value="Roadblock/LAMTOR2_dom"/>
</dbReference>
<evidence type="ECO:0000313" key="12">
    <source>
        <dbReference type="EMBL" id="MBY69402.1"/>
    </source>
</evidence>
<evidence type="ECO:0000313" key="15">
    <source>
        <dbReference type="RefSeq" id="XP_025413282.1"/>
    </source>
</evidence>
<dbReference type="InterPro" id="IPR016561">
    <property type="entry name" value="DYNLRB1/2"/>
</dbReference>
<dbReference type="EMBL" id="GGMS01000199">
    <property type="protein sequence ID" value="MBY69402.1"/>
    <property type="molecule type" value="Transcribed_RNA"/>
</dbReference>
<proteinExistence type="inferred from homology"/>
<reference evidence="12" key="1">
    <citation type="submission" date="2018-04" db="EMBL/GenBank/DDBJ databases">
        <title>Transcriptome assembly of Sipha flava.</title>
        <authorList>
            <person name="Scully E.D."/>
            <person name="Geib S.M."/>
            <person name="Palmer N.A."/>
            <person name="Koch K."/>
            <person name="Bradshaw J."/>
            <person name="Heng-Moss T."/>
            <person name="Sarath G."/>
        </authorList>
    </citation>
    <scope>NUCLEOTIDE SEQUENCE</scope>
</reference>
<evidence type="ECO:0000256" key="3">
    <source>
        <dbReference type="ARBA" id="ARBA00022448"/>
    </source>
</evidence>
<dbReference type="SUPFAM" id="SSF103196">
    <property type="entry name" value="Roadblock/LC7 domain"/>
    <property type="match status" value="1"/>
</dbReference>
<evidence type="ECO:0000256" key="4">
    <source>
        <dbReference type="ARBA" id="ARBA00022490"/>
    </source>
</evidence>
<evidence type="ECO:0000256" key="9">
    <source>
        <dbReference type="ARBA" id="ARBA00025362"/>
    </source>
</evidence>